<dbReference type="AlphaFoldDB" id="A0A940MXB9"/>
<evidence type="ECO:0000256" key="2">
    <source>
        <dbReference type="ARBA" id="ARBA00022525"/>
    </source>
</evidence>
<keyword evidence="2" id="KW-0964">Secreted</keyword>
<evidence type="ECO:0008006" key="5">
    <source>
        <dbReference type="Google" id="ProtNLM"/>
    </source>
</evidence>
<dbReference type="InterPro" id="IPR011042">
    <property type="entry name" value="6-blade_b-propeller_TolB-like"/>
</dbReference>
<reference evidence="3" key="1">
    <citation type="submission" date="2021-03" db="EMBL/GenBank/DDBJ databases">
        <authorList>
            <person name="So Y."/>
        </authorList>
    </citation>
    <scope>NUCLEOTIDE SEQUENCE</scope>
    <source>
        <strain evidence="3">SG15</strain>
    </source>
</reference>
<dbReference type="EMBL" id="JAGIZA010000014">
    <property type="protein sequence ID" value="MBP0495124.1"/>
    <property type="molecule type" value="Genomic_DNA"/>
</dbReference>
<comment type="caution">
    <text evidence="3">The sequence shown here is derived from an EMBL/GenBank/DDBJ whole genome shotgun (WGS) entry which is preliminary data.</text>
</comment>
<evidence type="ECO:0000313" key="3">
    <source>
        <dbReference type="EMBL" id="MBP0495124.1"/>
    </source>
</evidence>
<dbReference type="Proteomes" id="UP000677537">
    <property type="component" value="Unassembled WGS sequence"/>
</dbReference>
<name>A0A940MXB9_9PROT</name>
<sequence length="332" mass="35591">MAESREMIWNAVAVDQGRVFVAGPRWTGSQGPALGLLEGGAVRPYPDATWNGWARGQEAARAFVNVNAVHLDGRGGLWAVDTGSPDFGGDPLPGGAKLVRIGLESGRVDRVVPLGPEIAGPGSYVDDARFRGDTAYLTDAGRPGLIVLDLRSGAARRVLDGHPSTMAPEGRAAVLDGQPVRAPDGGVLRVNADPLELTPDGQWLLYGPLTGPWSRIQTRLLDDPAIPPARLAAGVEPWVDLPPVGGTAMDGNGDLYFTDLAEDALKRLGADGRMTTILRDPRLHWVDAPFIDAERNIWLPVPQMDRVALFNGGRPLTRWPVQLFRLPLDRPG</sequence>
<dbReference type="PANTHER" id="PTHR10009:SF18">
    <property type="entry name" value="PROTEIN YELLOW-LIKE PROTEIN"/>
    <property type="match status" value="1"/>
</dbReference>
<dbReference type="GO" id="GO:0005576">
    <property type="term" value="C:extracellular region"/>
    <property type="evidence" value="ECO:0007669"/>
    <property type="project" value="UniProtKB-SubCell"/>
</dbReference>
<comment type="subcellular location">
    <subcellularLocation>
        <location evidence="1">Secreted</location>
    </subcellularLocation>
</comment>
<evidence type="ECO:0000313" key="4">
    <source>
        <dbReference type="Proteomes" id="UP000677537"/>
    </source>
</evidence>
<protein>
    <recommendedName>
        <fullName evidence="5">Major royal jelly protein</fullName>
    </recommendedName>
</protein>
<evidence type="ECO:0000256" key="1">
    <source>
        <dbReference type="ARBA" id="ARBA00004613"/>
    </source>
</evidence>
<dbReference type="SUPFAM" id="SSF63829">
    <property type="entry name" value="Calcium-dependent phosphotriesterase"/>
    <property type="match status" value="1"/>
</dbReference>
<proteinExistence type="predicted"/>
<dbReference type="PANTHER" id="PTHR10009">
    <property type="entry name" value="PROTEIN YELLOW-RELATED"/>
    <property type="match status" value="1"/>
</dbReference>
<organism evidence="3 4">
    <name type="scientific">Roseomonas indoligenes</name>
    <dbReference type="NCBI Taxonomy" id="2820811"/>
    <lineage>
        <taxon>Bacteria</taxon>
        <taxon>Pseudomonadati</taxon>
        <taxon>Pseudomonadota</taxon>
        <taxon>Alphaproteobacteria</taxon>
        <taxon>Acetobacterales</taxon>
        <taxon>Roseomonadaceae</taxon>
        <taxon>Roseomonas</taxon>
    </lineage>
</organism>
<dbReference type="Gene3D" id="2.120.10.30">
    <property type="entry name" value="TolB, C-terminal domain"/>
    <property type="match status" value="1"/>
</dbReference>
<dbReference type="InterPro" id="IPR017996">
    <property type="entry name" value="MRJP/yellow-related"/>
</dbReference>
<dbReference type="Pfam" id="PF03022">
    <property type="entry name" value="MRJP"/>
    <property type="match status" value="1"/>
</dbReference>
<dbReference type="RefSeq" id="WP_209375918.1">
    <property type="nucleotide sequence ID" value="NZ_JAGIZA010000014.1"/>
</dbReference>
<keyword evidence="4" id="KW-1185">Reference proteome</keyword>
<accession>A0A940MXB9</accession>
<gene>
    <name evidence="3" type="ORF">J5Y10_20240</name>
</gene>